<gene>
    <name evidence="2" type="ORF">O181_019784</name>
</gene>
<evidence type="ECO:0000256" key="1">
    <source>
        <dbReference type="SAM" id="SignalP"/>
    </source>
</evidence>
<feature type="chain" id="PRO_5040491023" evidence="1">
    <location>
        <begin position="26"/>
        <end position="169"/>
    </location>
</feature>
<protein>
    <submittedName>
        <fullName evidence="2">Uncharacterized protein</fullName>
    </submittedName>
</protein>
<keyword evidence="3" id="KW-1185">Reference proteome</keyword>
<evidence type="ECO:0000313" key="2">
    <source>
        <dbReference type="EMBL" id="MBW0480069.1"/>
    </source>
</evidence>
<organism evidence="2 3">
    <name type="scientific">Austropuccinia psidii MF-1</name>
    <dbReference type="NCBI Taxonomy" id="1389203"/>
    <lineage>
        <taxon>Eukaryota</taxon>
        <taxon>Fungi</taxon>
        <taxon>Dikarya</taxon>
        <taxon>Basidiomycota</taxon>
        <taxon>Pucciniomycotina</taxon>
        <taxon>Pucciniomycetes</taxon>
        <taxon>Pucciniales</taxon>
        <taxon>Sphaerophragmiaceae</taxon>
        <taxon>Austropuccinia</taxon>
    </lineage>
</organism>
<sequence>MAHVQRHASIRLSCFLALLRTQILALFQDPDTSHANPYTCPGSRLCTHKSLCLYRFAKSKATPSAGAGSQQFQQLLMPVKAPKASHPNIEACTGSRQFKQFLMPVQAFGTSHANPYACEGSQQFRQFLMPAEAFNASHANPYACTGSQQFRQFLTLGQPLDNSKNSVNS</sequence>
<reference evidence="2" key="1">
    <citation type="submission" date="2021-03" db="EMBL/GenBank/DDBJ databases">
        <title>Draft genome sequence of rust myrtle Austropuccinia psidii MF-1, a brazilian biotype.</title>
        <authorList>
            <person name="Quecine M.C."/>
            <person name="Pachon D.M.R."/>
            <person name="Bonatelli M.L."/>
            <person name="Correr F.H."/>
            <person name="Franceschini L.M."/>
            <person name="Leite T.F."/>
            <person name="Margarido G.R.A."/>
            <person name="Almeida C.A."/>
            <person name="Ferrarezi J.A."/>
            <person name="Labate C.A."/>
        </authorList>
    </citation>
    <scope>NUCLEOTIDE SEQUENCE</scope>
    <source>
        <strain evidence="2">MF-1</strain>
    </source>
</reference>
<dbReference type="AlphaFoldDB" id="A0A9Q3GV30"/>
<keyword evidence="1" id="KW-0732">Signal</keyword>
<proteinExistence type="predicted"/>
<accession>A0A9Q3GV30</accession>
<dbReference type="EMBL" id="AVOT02005827">
    <property type="protein sequence ID" value="MBW0480069.1"/>
    <property type="molecule type" value="Genomic_DNA"/>
</dbReference>
<feature type="signal peptide" evidence="1">
    <location>
        <begin position="1"/>
        <end position="25"/>
    </location>
</feature>
<name>A0A9Q3GV30_9BASI</name>
<dbReference type="Proteomes" id="UP000765509">
    <property type="component" value="Unassembled WGS sequence"/>
</dbReference>
<comment type="caution">
    <text evidence="2">The sequence shown here is derived from an EMBL/GenBank/DDBJ whole genome shotgun (WGS) entry which is preliminary data.</text>
</comment>
<evidence type="ECO:0000313" key="3">
    <source>
        <dbReference type="Proteomes" id="UP000765509"/>
    </source>
</evidence>